<evidence type="ECO:0000256" key="5">
    <source>
        <dbReference type="ARBA" id="ARBA00022840"/>
    </source>
</evidence>
<dbReference type="KEGG" id="gah:GAH_01644"/>
<dbReference type="InterPro" id="IPR051538">
    <property type="entry name" value="Acyl-CoA_Synth/Transferase"/>
</dbReference>
<dbReference type="InterPro" id="IPR043938">
    <property type="entry name" value="Ligase_CoA_dom"/>
</dbReference>
<dbReference type="EMBL" id="CP011267">
    <property type="protein sequence ID" value="AKG91069.1"/>
    <property type="molecule type" value="Genomic_DNA"/>
</dbReference>
<dbReference type="FunCoup" id="A0A0F7IGK3">
    <property type="interactions" value="26"/>
</dbReference>
<dbReference type="GO" id="GO:0005524">
    <property type="term" value="F:ATP binding"/>
    <property type="evidence" value="ECO:0007669"/>
    <property type="project" value="UniProtKB-KW"/>
</dbReference>
<dbReference type="GO" id="GO:0043758">
    <property type="term" value="F:acetate-CoA ligase (ADP-forming) activity"/>
    <property type="evidence" value="ECO:0007669"/>
    <property type="project" value="UniProtKB-EC"/>
</dbReference>
<dbReference type="Pfam" id="PF13607">
    <property type="entry name" value="Succ_CoA_lig"/>
    <property type="match status" value="1"/>
</dbReference>
<dbReference type="CDD" id="cd04301">
    <property type="entry name" value="NAT_SF"/>
    <property type="match status" value="1"/>
</dbReference>
<dbReference type="Pfam" id="PF13380">
    <property type="entry name" value="CoA_binding_2"/>
    <property type="match status" value="1"/>
</dbReference>
<dbReference type="RefSeq" id="WP_048096019.1">
    <property type="nucleotide sequence ID" value="NZ_CP011267.1"/>
</dbReference>
<evidence type="ECO:0000259" key="6">
    <source>
        <dbReference type="PROSITE" id="PS51186"/>
    </source>
</evidence>
<dbReference type="InterPro" id="IPR013815">
    <property type="entry name" value="ATP_grasp_subdomain_1"/>
</dbReference>
<dbReference type="STRING" id="113653.GAH_01644"/>
<evidence type="ECO:0000313" key="8">
    <source>
        <dbReference type="Proteomes" id="UP000034723"/>
    </source>
</evidence>
<dbReference type="InterPro" id="IPR003781">
    <property type="entry name" value="CoA-bd"/>
</dbReference>
<reference evidence="7 8" key="1">
    <citation type="submission" date="2015-04" db="EMBL/GenBank/DDBJ databases">
        <title>The complete genome sequence of the hyperthermophilic, obligate iron-reducing archaeon Geoglobus ahangari strain 234T.</title>
        <authorList>
            <person name="Manzella M.P."/>
            <person name="Holmes D.E."/>
            <person name="Rocheleau J.M."/>
            <person name="Chung A."/>
            <person name="Reguera G."/>
            <person name="Kashefi K."/>
        </authorList>
    </citation>
    <scope>NUCLEOTIDE SEQUENCE [LARGE SCALE GENOMIC DNA]</scope>
    <source>
        <strain evidence="7 8">234</strain>
    </source>
</reference>
<dbReference type="Gene3D" id="3.30.1490.20">
    <property type="entry name" value="ATP-grasp fold, A domain"/>
    <property type="match status" value="1"/>
</dbReference>
<dbReference type="SMART" id="SM00881">
    <property type="entry name" value="CoA_binding"/>
    <property type="match status" value="1"/>
</dbReference>
<dbReference type="EC" id="6.2.1.13" evidence="2"/>
<dbReference type="SUPFAM" id="SSF55729">
    <property type="entry name" value="Acyl-CoA N-acyltransferases (Nat)"/>
    <property type="match status" value="1"/>
</dbReference>
<dbReference type="InterPro" id="IPR036291">
    <property type="entry name" value="NAD(P)-bd_dom_sf"/>
</dbReference>
<dbReference type="InterPro" id="IPR032875">
    <property type="entry name" value="Succ_CoA_lig_flav_dom"/>
</dbReference>
<evidence type="ECO:0000256" key="4">
    <source>
        <dbReference type="ARBA" id="ARBA00022741"/>
    </source>
</evidence>
<dbReference type="InterPro" id="IPR016181">
    <property type="entry name" value="Acyl_CoA_acyltransferase"/>
</dbReference>
<dbReference type="PROSITE" id="PS51186">
    <property type="entry name" value="GNAT"/>
    <property type="match status" value="1"/>
</dbReference>
<comment type="catalytic activity">
    <reaction evidence="1">
        <text>acetate + ATP + CoA = acetyl-CoA + ADP + phosphate</text>
        <dbReference type="Rhea" id="RHEA:15081"/>
        <dbReference type="ChEBI" id="CHEBI:30089"/>
        <dbReference type="ChEBI" id="CHEBI:30616"/>
        <dbReference type="ChEBI" id="CHEBI:43474"/>
        <dbReference type="ChEBI" id="CHEBI:57287"/>
        <dbReference type="ChEBI" id="CHEBI:57288"/>
        <dbReference type="ChEBI" id="CHEBI:456216"/>
        <dbReference type="EC" id="6.2.1.13"/>
    </reaction>
</comment>
<protein>
    <recommendedName>
        <fullName evidence="2">acetate--CoA ligase (ADP-forming)</fullName>
        <ecNumber evidence="2">6.2.1.13</ecNumber>
    </recommendedName>
</protein>
<dbReference type="Pfam" id="PF13302">
    <property type="entry name" value="Acetyltransf_3"/>
    <property type="match status" value="1"/>
</dbReference>
<dbReference type="InterPro" id="IPR000182">
    <property type="entry name" value="GNAT_dom"/>
</dbReference>
<keyword evidence="5" id="KW-0067">ATP-binding</keyword>
<dbReference type="SUPFAM" id="SSF56059">
    <property type="entry name" value="Glutathione synthetase ATP-binding domain-like"/>
    <property type="match status" value="1"/>
</dbReference>
<evidence type="ECO:0000256" key="1">
    <source>
        <dbReference type="ARBA" id="ARBA00001619"/>
    </source>
</evidence>
<dbReference type="Gene3D" id="3.40.50.261">
    <property type="entry name" value="Succinyl-CoA synthetase domains"/>
    <property type="match status" value="2"/>
</dbReference>
<dbReference type="Pfam" id="PF19045">
    <property type="entry name" value="Ligase_CoA_2"/>
    <property type="match status" value="1"/>
</dbReference>
<accession>A0A0F7IGK3</accession>
<dbReference type="AlphaFoldDB" id="A0A0F7IGK3"/>
<evidence type="ECO:0000313" key="7">
    <source>
        <dbReference type="EMBL" id="AKG91069.1"/>
    </source>
</evidence>
<dbReference type="SUPFAM" id="SSF51735">
    <property type="entry name" value="NAD(P)-binding Rossmann-fold domains"/>
    <property type="match status" value="1"/>
</dbReference>
<dbReference type="Gene3D" id="3.30.470.20">
    <property type="entry name" value="ATP-grasp fold, B domain"/>
    <property type="match status" value="1"/>
</dbReference>
<dbReference type="PATRIC" id="fig|113653.22.peg.1618"/>
<feature type="domain" description="N-acetyltransferase" evidence="6">
    <location>
        <begin position="21"/>
        <end position="173"/>
    </location>
</feature>
<dbReference type="PANTHER" id="PTHR43334">
    <property type="entry name" value="ACETATE--COA LIGASE [ADP-FORMING]"/>
    <property type="match status" value="1"/>
</dbReference>
<dbReference type="SUPFAM" id="SSF52210">
    <property type="entry name" value="Succinyl-CoA synthetase domains"/>
    <property type="match status" value="2"/>
</dbReference>
<organism evidence="7 8">
    <name type="scientific">Geoglobus ahangari</name>
    <dbReference type="NCBI Taxonomy" id="113653"/>
    <lineage>
        <taxon>Archaea</taxon>
        <taxon>Methanobacteriati</taxon>
        <taxon>Methanobacteriota</taxon>
        <taxon>Archaeoglobi</taxon>
        <taxon>Archaeoglobales</taxon>
        <taxon>Archaeoglobaceae</taxon>
        <taxon>Geoglobus</taxon>
    </lineage>
</organism>
<sequence length="885" mass="97533">MVELYDAESEVEVTLKDGSAVTLRPVRRGDFEDLCRLYTSMSRESLLMRFFTLPCEKEIEEYLRTAVELDDRRKGFGIVALSGDRIVGHAEYRASGDSRAEVAFVVSEDFQGKGLATIMLGALAEEAERNGIKMFEAYVRSDNYRMVDVFKDSGFPVSIRPMPGEIYISMPTAITEEVMRYFERREVLATLNALKRFFYPKSVAVIGASTSPQKVGGRTFYNIITYGFKGVAYPVNARSRAVMGVKAYRSVSEIPDEVDLAIICVPVDAVLSVAEECGKKGVKALVVITSGFAEVGGDGVKRQEELLKICQKYGMRLIGPNCMGILCTDPEIRLHATFAPNPPVEGHIGFASQSGAMGLAIMDRANYYDLGLSAYVSLGNRADISSNDLIEYWEEDERTRLIMLYLESFGNARRFARIAKRVSKKKPILTLASGLTPAGAKAVASHTGSIVASSGIAVEALFRQTGVIRASSLDELFAISSFLLHQPLPKGRNVCIMTNGGGLGAVTSDWCEKVGLSVPDLSEETQKKLRALLPDIASVRNPVDMTPAAKMENYEAVLKTIADDESVDAIIVVFVQAVSGESSEVIHRAILSGAEYANNLGKPVIYIHISEDASEGVLGNGKVKVPVYIYPNTAAKVLGKVVEYAKWRMRPEEPYPQFDVDRGRAASIIADALSRGEEWLRMDRAFELLRCYGVRFPEYRFARTPEEVAYAAREIGGRVALKAVSEKIVHKSDVGAVKLNLTPEDAYRAAQDMLRKFGDVDGFLVQKMSEGVEMFVGVVEDPHFGPLITCGAGGTLVEIFKDVSVRVTPITESEAREMVHELKSYPLLTGYRGREKVDVDSFIETILRICCLIEDFPEISEMDCNPVMVSRDGSEVVDVRIRLRK</sequence>
<dbReference type="Proteomes" id="UP000034723">
    <property type="component" value="Chromosome"/>
</dbReference>
<dbReference type="PANTHER" id="PTHR43334:SF1">
    <property type="entry name" value="3-HYDROXYPROPIONATE--COA LIGASE [ADP-FORMING]"/>
    <property type="match status" value="1"/>
</dbReference>
<evidence type="ECO:0000256" key="2">
    <source>
        <dbReference type="ARBA" id="ARBA00012957"/>
    </source>
</evidence>
<keyword evidence="3" id="KW-0436">Ligase</keyword>
<dbReference type="Gene3D" id="3.40.50.720">
    <property type="entry name" value="NAD(P)-binding Rossmann-like Domain"/>
    <property type="match status" value="1"/>
</dbReference>
<dbReference type="GO" id="GO:0016747">
    <property type="term" value="F:acyltransferase activity, transferring groups other than amino-acyl groups"/>
    <property type="evidence" value="ECO:0007669"/>
    <property type="project" value="InterPro"/>
</dbReference>
<name>A0A0F7IGK3_9EURY</name>
<evidence type="ECO:0000256" key="3">
    <source>
        <dbReference type="ARBA" id="ARBA00022598"/>
    </source>
</evidence>
<dbReference type="OrthoDB" id="50180at2157"/>
<keyword evidence="8" id="KW-1185">Reference proteome</keyword>
<dbReference type="GeneID" id="24804212"/>
<keyword evidence="4" id="KW-0547">Nucleotide-binding</keyword>
<dbReference type="Pfam" id="PF13549">
    <property type="entry name" value="ATP-grasp_5"/>
    <property type="match status" value="1"/>
</dbReference>
<dbReference type="HOGENOM" id="CLU_007415_3_0_2"/>
<dbReference type="InParanoid" id="A0A0F7IGK3"/>
<dbReference type="Gene3D" id="3.40.630.30">
    <property type="match status" value="1"/>
</dbReference>
<dbReference type="InterPro" id="IPR016102">
    <property type="entry name" value="Succinyl-CoA_synth-like"/>
</dbReference>
<gene>
    <name evidence="7" type="ORF">GAH_01644</name>
</gene>
<proteinExistence type="predicted"/>